<accession>A0A553QCX8</accession>
<protein>
    <submittedName>
        <fullName evidence="2">Uncharacterized protein</fullName>
    </submittedName>
</protein>
<feature type="compositionally biased region" description="Low complexity" evidence="1">
    <location>
        <begin position="799"/>
        <end position="817"/>
    </location>
</feature>
<comment type="caution">
    <text evidence="2">The sequence shown here is derived from an EMBL/GenBank/DDBJ whole genome shotgun (WGS) entry which is preliminary data.</text>
</comment>
<feature type="region of interest" description="Disordered" evidence="1">
    <location>
        <begin position="791"/>
        <end position="819"/>
    </location>
</feature>
<feature type="compositionally biased region" description="Basic and acidic residues" evidence="1">
    <location>
        <begin position="489"/>
        <end position="499"/>
    </location>
</feature>
<dbReference type="EMBL" id="SRMA01026094">
    <property type="protein sequence ID" value="TRY87791.1"/>
    <property type="molecule type" value="Genomic_DNA"/>
</dbReference>
<name>A0A553QCX8_9TELE</name>
<feature type="non-terminal residue" evidence="2">
    <location>
        <position position="1"/>
    </location>
</feature>
<sequence length="847" mass="94082">AVHNERLRKTTGGDSKGIERSRGRERADVRTGYKHKIQVESKDLTLRGIRERKLKAWPQAAAAVLTMLLHADERSQRKDRCREDAEETEILMKKECSDRRLLGCGDEPKRKKRDTEGDFMRKKLLETQQSNRVPILGNKQETLLSRLNRNTLSDVGQAVIPHSEGERVNDRLLNCSYAVCFARRVLKVTRFDFDLKMLDCKKPKTGIQLRQQGIRVKGQKRVKKSLHIGLMQKDKLGLSCYMYLKLRPVSRHPWAMRVLPPAQILLITDGHQSIVELIVHSFHTNADAISVLGHKSSANRGVERGETVSRGQEALPRSQESAVLTGIHKGFPLSTPFIKLLCILSLNPCPLLETCHYVITCLEGIFSPLDGLVVVPWLINRQKDLGEKTKDIWTSFLVHAHWFSGEMAQKSNQSLALLSASSPSLPSPVHYSSERPFYVHAMSNSSHTQVQVVILGCRGGDEVPDRKWVGDRERETTREELGGGGAPEGAKRGGEGEKYGSPRGLAGVLWGEWEGKKALEGQAWGGQREKLTGWVLVCAGHDVCVWERWGMGHMKMEKLVSGIWEVEMWQQRAEGKSWEEVVFLAPYMSPYSGPLPPRLTELTQSNHHPKEVLSLECVDDQSTLQKNEQYLVLPSFYSLHEHSHPPLHPLLFPPLLLLYDDDIQQVLCWFAVEDLQHGSSIPESTTVSWDSPLLAALGGGWCSVLGLRLLPVATVETVAKRVWGVTMAGAEEEVTVVEVVEQLEAEEVVEVGAGADEAADVLSHSVAPAKGRVCAADGGVKEKNRTLRPSLGAEVPGASLSARSPSPDSSPQLLPAPRRILGDGGLVDVVVAANDEEVTRYEVEFED</sequence>
<organism evidence="2 3">
    <name type="scientific">Danionella cerebrum</name>
    <dbReference type="NCBI Taxonomy" id="2873325"/>
    <lineage>
        <taxon>Eukaryota</taxon>
        <taxon>Metazoa</taxon>
        <taxon>Chordata</taxon>
        <taxon>Craniata</taxon>
        <taxon>Vertebrata</taxon>
        <taxon>Euteleostomi</taxon>
        <taxon>Actinopterygii</taxon>
        <taxon>Neopterygii</taxon>
        <taxon>Teleostei</taxon>
        <taxon>Ostariophysi</taxon>
        <taxon>Cypriniformes</taxon>
        <taxon>Danionidae</taxon>
        <taxon>Danioninae</taxon>
        <taxon>Danionella</taxon>
    </lineage>
</organism>
<feature type="region of interest" description="Disordered" evidence="1">
    <location>
        <begin position="470"/>
        <end position="499"/>
    </location>
</feature>
<dbReference type="Proteomes" id="UP000316079">
    <property type="component" value="Unassembled WGS sequence"/>
</dbReference>
<feature type="compositionally biased region" description="Basic and acidic residues" evidence="1">
    <location>
        <begin position="470"/>
        <end position="481"/>
    </location>
</feature>
<proteinExistence type="predicted"/>
<evidence type="ECO:0000313" key="3">
    <source>
        <dbReference type="Proteomes" id="UP000316079"/>
    </source>
</evidence>
<keyword evidence="3" id="KW-1185">Reference proteome</keyword>
<gene>
    <name evidence="2" type="ORF">DNTS_015698</name>
</gene>
<feature type="compositionally biased region" description="Basic and acidic residues" evidence="1">
    <location>
        <begin position="16"/>
        <end position="28"/>
    </location>
</feature>
<feature type="region of interest" description="Disordered" evidence="1">
    <location>
        <begin position="1"/>
        <end position="28"/>
    </location>
</feature>
<evidence type="ECO:0000313" key="2">
    <source>
        <dbReference type="EMBL" id="TRY87791.1"/>
    </source>
</evidence>
<reference evidence="2 3" key="1">
    <citation type="journal article" date="2019" name="Sci. Data">
        <title>Hybrid genome assembly and annotation of Danionella translucida.</title>
        <authorList>
            <person name="Kadobianskyi M."/>
            <person name="Schulze L."/>
            <person name="Schuelke M."/>
            <person name="Judkewitz B."/>
        </authorList>
    </citation>
    <scope>NUCLEOTIDE SEQUENCE [LARGE SCALE GENOMIC DNA]</scope>
    <source>
        <strain evidence="2 3">Bolton</strain>
    </source>
</reference>
<dbReference type="AlphaFoldDB" id="A0A553QCX8"/>
<evidence type="ECO:0000256" key="1">
    <source>
        <dbReference type="SAM" id="MobiDB-lite"/>
    </source>
</evidence>